<dbReference type="AlphaFoldDB" id="A0A644XLN5"/>
<feature type="transmembrane region" description="Helical" evidence="2">
    <location>
        <begin position="12"/>
        <end position="36"/>
    </location>
</feature>
<dbReference type="Pfam" id="PF14341">
    <property type="entry name" value="PilX_N"/>
    <property type="match status" value="1"/>
</dbReference>
<accession>A0A644XLN5</accession>
<gene>
    <name evidence="4" type="ORF">SDC9_63479</name>
</gene>
<evidence type="ECO:0000256" key="1">
    <source>
        <dbReference type="SAM" id="MobiDB-lite"/>
    </source>
</evidence>
<keyword evidence="2" id="KW-0472">Membrane</keyword>
<evidence type="ECO:0000256" key="2">
    <source>
        <dbReference type="SAM" id="Phobius"/>
    </source>
</evidence>
<dbReference type="EMBL" id="VSSQ01002732">
    <property type="protein sequence ID" value="MPM17095.1"/>
    <property type="molecule type" value="Genomic_DNA"/>
</dbReference>
<keyword evidence="2" id="KW-0812">Transmembrane</keyword>
<sequence>MGIKHLREENGSGLVLTLMVLLVLSVLGISIGTLTIGSYRLGAANRDATSAYYVAEAGAVTAYEEIQSQVLGVYNKNATEAAFYESISSMVSALPKLSSVDFKPQFGSKPIATITTARQDEKNYIITSTGEVDGKKRTVAKKFTVNWIEKNTGSGGGSGLPTLPANAVLLTEGDATVVGNTLIGDIYAGGDFHKPNGSVAGNVYANGNVTIKDGTLTGDIYTNTIQEGGFHIDSWIDLRTNTVFHSNKIQSEDLLKYPEWYVNKPIMVAKESVWDGNAYLQSFQNYKKILDGIKTPDISRFEKKSDLIVTEYSGNYPIKIDSSVYIPIMSIIVNPNSKSKESTVSITTDGQNRTIVVDKLKITADKLIVTGGGTLTIVVTDELDISSLPNFNDSQKSVPVNLIFLGTDKNKFKLSGWRATISGNIIVKNNIDIFANSLSIKGIFLTASENVNLTGGNADSNLMLIAPNAYITINEGYSMKGAVIAKQFSLSGGASLTHGFVDTTNFPFGSSAPDVDPKPGDLINSEPIIEN</sequence>
<comment type="caution">
    <text evidence="4">The sequence shown here is derived from an EMBL/GenBank/DDBJ whole genome shotgun (WGS) entry which is preliminary data.</text>
</comment>
<feature type="domain" description="Type 4 fimbrial biogenesis protein PilX N-terminal" evidence="3">
    <location>
        <begin position="11"/>
        <end position="58"/>
    </location>
</feature>
<organism evidence="4">
    <name type="scientific">bioreactor metagenome</name>
    <dbReference type="NCBI Taxonomy" id="1076179"/>
    <lineage>
        <taxon>unclassified sequences</taxon>
        <taxon>metagenomes</taxon>
        <taxon>ecological metagenomes</taxon>
    </lineage>
</organism>
<protein>
    <recommendedName>
        <fullName evidence="3">Type 4 fimbrial biogenesis protein PilX N-terminal domain-containing protein</fullName>
    </recommendedName>
</protein>
<evidence type="ECO:0000313" key="4">
    <source>
        <dbReference type="EMBL" id="MPM17095.1"/>
    </source>
</evidence>
<reference evidence="4" key="1">
    <citation type="submission" date="2019-08" db="EMBL/GenBank/DDBJ databases">
        <authorList>
            <person name="Kucharzyk K."/>
            <person name="Murdoch R.W."/>
            <person name="Higgins S."/>
            <person name="Loffler F."/>
        </authorList>
    </citation>
    <scope>NUCLEOTIDE SEQUENCE</scope>
</reference>
<feature type="region of interest" description="Disordered" evidence="1">
    <location>
        <begin position="511"/>
        <end position="531"/>
    </location>
</feature>
<proteinExistence type="predicted"/>
<evidence type="ECO:0000259" key="3">
    <source>
        <dbReference type="Pfam" id="PF14341"/>
    </source>
</evidence>
<keyword evidence="2" id="KW-1133">Transmembrane helix</keyword>
<dbReference type="InterPro" id="IPR025746">
    <property type="entry name" value="PilX_N_dom"/>
</dbReference>
<name>A0A644XLN5_9ZZZZ</name>